<dbReference type="EMBL" id="BMWS01000048">
    <property type="protein sequence ID" value="GGX34676.1"/>
    <property type="molecule type" value="Genomic_DNA"/>
</dbReference>
<dbReference type="Proteomes" id="UP000601108">
    <property type="component" value="Unassembled WGS sequence"/>
</dbReference>
<comment type="caution">
    <text evidence="1">The sequence shown here is derived from an EMBL/GenBank/DDBJ whole genome shotgun (WGS) entry which is preliminary data.</text>
</comment>
<sequence>MMKYKFIGQENSDDDHHLYLQFGSSNKSLEVEIRMETELQHPVGEKMLIDAEEIDNLIKALHEIKEEISGKKSETFKIIKDN</sequence>
<keyword evidence="2" id="KW-1185">Reference proteome</keyword>
<name>A0A918N4D3_9FLAO</name>
<organism evidence="1 2">
    <name type="scientific">Aquimarina muelleri</name>
    <dbReference type="NCBI Taxonomy" id="279356"/>
    <lineage>
        <taxon>Bacteria</taxon>
        <taxon>Pseudomonadati</taxon>
        <taxon>Bacteroidota</taxon>
        <taxon>Flavobacteriia</taxon>
        <taxon>Flavobacteriales</taxon>
        <taxon>Flavobacteriaceae</taxon>
        <taxon>Aquimarina</taxon>
    </lineage>
</organism>
<accession>A0A918N4D3</accession>
<dbReference type="AlphaFoldDB" id="A0A918N4D3"/>
<evidence type="ECO:0000313" key="2">
    <source>
        <dbReference type="Proteomes" id="UP000601108"/>
    </source>
</evidence>
<protein>
    <submittedName>
        <fullName evidence="1">Uncharacterized protein</fullName>
    </submittedName>
</protein>
<proteinExistence type="predicted"/>
<reference evidence="1 2" key="1">
    <citation type="journal article" date="2014" name="Int. J. Syst. Evol. Microbiol.">
        <title>Complete genome sequence of Corynebacterium casei LMG S-19264T (=DSM 44701T), isolated from a smear-ripened cheese.</title>
        <authorList>
            <consortium name="US DOE Joint Genome Institute (JGI-PGF)"/>
            <person name="Walter F."/>
            <person name="Albersmeier A."/>
            <person name="Kalinowski J."/>
            <person name="Ruckert C."/>
        </authorList>
    </citation>
    <scope>NUCLEOTIDE SEQUENCE [LARGE SCALE GENOMIC DNA]</scope>
    <source>
        <strain evidence="1 2">KCTC 12285</strain>
    </source>
</reference>
<dbReference type="RefSeq" id="WP_155837938.1">
    <property type="nucleotide sequence ID" value="NZ_JAPHPZ010000070.1"/>
</dbReference>
<evidence type="ECO:0000313" key="1">
    <source>
        <dbReference type="EMBL" id="GGX34676.1"/>
    </source>
</evidence>
<gene>
    <name evidence="1" type="ORF">GCM10007384_39000</name>
</gene>